<accession>A0A9W4UCN1</accession>
<evidence type="ECO:0000256" key="1">
    <source>
        <dbReference type="SAM" id="MobiDB-lite"/>
    </source>
</evidence>
<gene>
    <name evidence="2" type="ORF">PDIGIT_LOCUS4876</name>
</gene>
<organism evidence="2 3">
    <name type="scientific">Periconia digitata</name>
    <dbReference type="NCBI Taxonomy" id="1303443"/>
    <lineage>
        <taxon>Eukaryota</taxon>
        <taxon>Fungi</taxon>
        <taxon>Dikarya</taxon>
        <taxon>Ascomycota</taxon>
        <taxon>Pezizomycotina</taxon>
        <taxon>Dothideomycetes</taxon>
        <taxon>Pleosporomycetidae</taxon>
        <taxon>Pleosporales</taxon>
        <taxon>Massarineae</taxon>
        <taxon>Periconiaceae</taxon>
        <taxon>Periconia</taxon>
    </lineage>
</organism>
<sequence length="185" mass="20915">MLKSQCRHRHPDLSETPVSSSSAATTSTSHKSGCTHMHSNLPDPGVSRKRVENLLHRLPNILIPVREITAASQTKHKHLTKQHPRATQHASPPCTLHNCLFPVEASLLNIPNSERSLKSVDSTAIFFRFIQMFGPEGCYMESSQDVTHLSGDYLIWKVRRKVLKIVLYKYAQNASLRRWLSHSDA</sequence>
<proteinExistence type="predicted"/>
<feature type="compositionally biased region" description="Low complexity" evidence="1">
    <location>
        <begin position="19"/>
        <end position="29"/>
    </location>
</feature>
<keyword evidence="3" id="KW-1185">Reference proteome</keyword>
<protein>
    <submittedName>
        <fullName evidence="2">Uncharacterized protein</fullName>
    </submittedName>
</protein>
<dbReference type="AlphaFoldDB" id="A0A9W4UCN1"/>
<feature type="region of interest" description="Disordered" evidence="1">
    <location>
        <begin position="1"/>
        <end position="47"/>
    </location>
</feature>
<evidence type="ECO:0000313" key="2">
    <source>
        <dbReference type="EMBL" id="CAI6331847.1"/>
    </source>
</evidence>
<name>A0A9W4UCN1_9PLEO</name>
<feature type="compositionally biased region" description="Basic residues" evidence="1">
    <location>
        <begin position="1"/>
        <end position="10"/>
    </location>
</feature>
<evidence type="ECO:0000313" key="3">
    <source>
        <dbReference type="Proteomes" id="UP001152607"/>
    </source>
</evidence>
<dbReference type="Proteomes" id="UP001152607">
    <property type="component" value="Unassembled WGS sequence"/>
</dbReference>
<reference evidence="2" key="1">
    <citation type="submission" date="2023-01" db="EMBL/GenBank/DDBJ databases">
        <authorList>
            <person name="Van Ghelder C."/>
            <person name="Rancurel C."/>
        </authorList>
    </citation>
    <scope>NUCLEOTIDE SEQUENCE</scope>
    <source>
        <strain evidence="2">CNCM I-4278</strain>
    </source>
</reference>
<comment type="caution">
    <text evidence="2">The sequence shown here is derived from an EMBL/GenBank/DDBJ whole genome shotgun (WGS) entry which is preliminary data.</text>
</comment>
<dbReference type="EMBL" id="CAOQHR010000003">
    <property type="protein sequence ID" value="CAI6331847.1"/>
    <property type="molecule type" value="Genomic_DNA"/>
</dbReference>